<dbReference type="EMBL" id="CP023525">
    <property type="protein sequence ID" value="ATF95173.1"/>
    <property type="molecule type" value="Genomic_DNA"/>
</dbReference>
<dbReference type="SUPFAM" id="SSF160719">
    <property type="entry name" value="gpW/gp25-like"/>
    <property type="match status" value="1"/>
</dbReference>
<accession>A0A291E5G3</accession>
<dbReference type="Gene3D" id="3.10.450.40">
    <property type="match status" value="1"/>
</dbReference>
<reference evidence="2 3" key="1">
    <citation type="submission" date="2017-09" db="EMBL/GenBank/DDBJ databases">
        <title>FDA dAtabase for Regulatory Grade micrObial Sequences (FDA-ARGOS): Supporting development and validation of Infectious Disease Dx tests.</title>
        <authorList>
            <person name="Minogue T."/>
            <person name="Wolcott M."/>
            <person name="Wasieloski L."/>
            <person name="Aguilar W."/>
            <person name="Moore D."/>
            <person name="Tallon L."/>
            <person name="Sadzewicz L."/>
            <person name="Ott S."/>
            <person name="Zhao X."/>
            <person name="Nagaraj S."/>
            <person name="Vavikolanu K."/>
            <person name="Aluvathingal J."/>
            <person name="Nadendla S."/>
            <person name="Sichtig H."/>
        </authorList>
    </citation>
    <scope>NUCLEOTIDE SEQUENCE [LARGE SCALE GENOMIC DNA]</scope>
    <source>
        <strain evidence="2 3">FDAARGOS_392</strain>
    </source>
</reference>
<organism evidence="2 3">
    <name type="scientific">Cedecea neteri</name>
    <dbReference type="NCBI Taxonomy" id="158822"/>
    <lineage>
        <taxon>Bacteria</taxon>
        <taxon>Pseudomonadati</taxon>
        <taxon>Pseudomonadota</taxon>
        <taxon>Gammaproteobacteria</taxon>
        <taxon>Enterobacterales</taxon>
        <taxon>Enterobacteriaceae</taxon>
        <taxon>Cedecea</taxon>
    </lineage>
</organism>
<dbReference type="AlphaFoldDB" id="A0A291E5G3"/>
<evidence type="ECO:0000259" key="1">
    <source>
        <dbReference type="Pfam" id="PF04965"/>
    </source>
</evidence>
<feature type="domain" description="IraD/Gp25-like" evidence="1">
    <location>
        <begin position="31"/>
        <end position="120"/>
    </location>
</feature>
<name>A0A291E5G3_9ENTR</name>
<evidence type="ECO:0000313" key="3">
    <source>
        <dbReference type="Proteomes" id="UP000217979"/>
    </source>
</evidence>
<dbReference type="Proteomes" id="UP000217979">
    <property type="component" value="Chromosome"/>
</dbReference>
<sequence>MIMTDDNAFLGTGWAFPPHFQGPDRHAVMSSDSQDIEQSLTILLSTTPGERPMVPDFGCRIHQFVFEELTQTVLTQLESEIRHAILFFESRITLEEMHFLPEPRTGKLLIQLDYSVITTNTRSNMVYPFYLNEGTLISPQLLPLTHEWDMVQ</sequence>
<dbReference type="Pfam" id="PF04965">
    <property type="entry name" value="GPW_gp25"/>
    <property type="match status" value="1"/>
</dbReference>
<evidence type="ECO:0000313" key="2">
    <source>
        <dbReference type="EMBL" id="ATF95173.1"/>
    </source>
</evidence>
<proteinExistence type="predicted"/>
<dbReference type="InterPro" id="IPR007048">
    <property type="entry name" value="IraD/Gp25-like"/>
</dbReference>
<protein>
    <recommendedName>
        <fullName evidence="1">IraD/Gp25-like domain-containing protein</fullName>
    </recommendedName>
</protein>
<gene>
    <name evidence="2" type="ORF">CO704_09550</name>
</gene>